<accession>A0AAW6TV33</accession>
<dbReference type="Pfam" id="PF02481">
    <property type="entry name" value="DNA_processg_A"/>
    <property type="match status" value="1"/>
</dbReference>
<dbReference type="Proteomes" id="UP001431776">
    <property type="component" value="Unassembled WGS sequence"/>
</dbReference>
<evidence type="ECO:0000313" key="3">
    <source>
        <dbReference type="EMBL" id="MDI6447746.1"/>
    </source>
</evidence>
<dbReference type="SUPFAM" id="SSF102405">
    <property type="entry name" value="MCP/YpsA-like"/>
    <property type="match status" value="1"/>
</dbReference>
<dbReference type="InterPro" id="IPR036388">
    <property type="entry name" value="WH-like_DNA-bd_sf"/>
</dbReference>
<dbReference type="Gene3D" id="3.40.50.450">
    <property type="match status" value="1"/>
</dbReference>
<dbReference type="NCBIfam" id="TIGR00732">
    <property type="entry name" value="dprA"/>
    <property type="match status" value="1"/>
</dbReference>
<comment type="caution">
    <text evidence="3">The sequence shown here is derived from an EMBL/GenBank/DDBJ whole genome shotgun (WGS) entry which is preliminary data.</text>
</comment>
<gene>
    <name evidence="3" type="primary">dprA</name>
    <name evidence="3" type="ORF">QJ522_01725</name>
</gene>
<evidence type="ECO:0000259" key="2">
    <source>
        <dbReference type="SMART" id="SM00278"/>
    </source>
</evidence>
<reference evidence="3" key="1">
    <citation type="submission" date="2023-05" db="EMBL/GenBank/DDBJ databases">
        <title>Anaerotaeda fermentans gen. nov., sp. nov., a novel anaerobic planctomycete of the new family within the order Sedimentisphaerales isolated from Taman Peninsula, Russia.</title>
        <authorList>
            <person name="Khomyakova M.A."/>
            <person name="Merkel A.Y."/>
            <person name="Slobodkin A.I."/>
        </authorList>
    </citation>
    <scope>NUCLEOTIDE SEQUENCE</scope>
    <source>
        <strain evidence="3">M17dextr</strain>
    </source>
</reference>
<dbReference type="GO" id="GO:0006281">
    <property type="term" value="P:DNA repair"/>
    <property type="evidence" value="ECO:0007669"/>
    <property type="project" value="InterPro"/>
</dbReference>
<dbReference type="SUPFAM" id="SSF47781">
    <property type="entry name" value="RuvA domain 2-like"/>
    <property type="match status" value="1"/>
</dbReference>
<dbReference type="InterPro" id="IPR041614">
    <property type="entry name" value="DprA_WH"/>
</dbReference>
<protein>
    <submittedName>
        <fullName evidence="3">DNA-processing protein DprA</fullName>
    </submittedName>
</protein>
<name>A0AAW6TV33_9BACT</name>
<dbReference type="Pfam" id="PF17782">
    <property type="entry name" value="WHD_DprA"/>
    <property type="match status" value="1"/>
</dbReference>
<evidence type="ECO:0000313" key="4">
    <source>
        <dbReference type="Proteomes" id="UP001431776"/>
    </source>
</evidence>
<dbReference type="GO" id="GO:0009294">
    <property type="term" value="P:DNA-mediated transformation"/>
    <property type="evidence" value="ECO:0007669"/>
    <property type="project" value="InterPro"/>
</dbReference>
<dbReference type="InterPro" id="IPR003583">
    <property type="entry name" value="Hlx-hairpin-Hlx_DNA-bd_motif"/>
</dbReference>
<dbReference type="RefSeq" id="WP_349243158.1">
    <property type="nucleotide sequence ID" value="NZ_JASCXX010000002.1"/>
</dbReference>
<dbReference type="EMBL" id="JASCXX010000002">
    <property type="protein sequence ID" value="MDI6447746.1"/>
    <property type="molecule type" value="Genomic_DNA"/>
</dbReference>
<keyword evidence="4" id="KW-1185">Reference proteome</keyword>
<evidence type="ECO:0000256" key="1">
    <source>
        <dbReference type="ARBA" id="ARBA00006525"/>
    </source>
</evidence>
<dbReference type="PANTHER" id="PTHR43022">
    <property type="entry name" value="PROTEIN SMF"/>
    <property type="match status" value="1"/>
</dbReference>
<dbReference type="InterPro" id="IPR057666">
    <property type="entry name" value="DrpA_SLOG"/>
</dbReference>
<dbReference type="AlphaFoldDB" id="A0AAW6TV33"/>
<sequence length="417" mass="44368">MAFETSSVLFGIAAPEQSVRRDALPRLAHRTKGMGVIPENSTDIEKWIRLIRADGVGPVSFGRLIEFYGSVDAALGASAAGLARIEGIGPKTAERIVSTRDRFDACAELEQAEKLGVWIVHMADPRYPPLLKQIYDPPPVLYVKGTLGREDNLAIAIVGSRGPSIYGTEQASRLAHLLAASGFTIVSGLARGIDTAAHHGALAAEGRTIAVQGCGLANVFPPENARLFDLVSQSGACLSELPVQYEPLSENFPPRNRIIAGLSLGTIVVEAGLRSGALITARTALDSNREVMAVPGKVDSPLGKGPNQLIKQGAKLVESVEDVMEALGYVGEQLKDHTAQAAGKAAARAEAPLFETARLNLKGHEKCVYDSLGAEPLHTDQVIDQTDLPAGTVNATLMSLRLKGLIRQLPGNLFKRR</sequence>
<dbReference type="InterPro" id="IPR003488">
    <property type="entry name" value="DprA"/>
</dbReference>
<dbReference type="InterPro" id="IPR010994">
    <property type="entry name" value="RuvA_2-like"/>
</dbReference>
<dbReference type="PANTHER" id="PTHR43022:SF1">
    <property type="entry name" value="PROTEIN SMF"/>
    <property type="match status" value="1"/>
</dbReference>
<dbReference type="SMART" id="SM00278">
    <property type="entry name" value="HhH1"/>
    <property type="match status" value="2"/>
</dbReference>
<dbReference type="GO" id="GO:0003677">
    <property type="term" value="F:DNA binding"/>
    <property type="evidence" value="ECO:0007669"/>
    <property type="project" value="InterPro"/>
</dbReference>
<feature type="domain" description="Helix-hairpin-helix DNA-binding motif class 1" evidence="2">
    <location>
        <begin position="80"/>
        <end position="99"/>
    </location>
</feature>
<comment type="similarity">
    <text evidence="1">Belongs to the DprA/Smf family.</text>
</comment>
<organism evidence="3 4">
    <name type="scientific">Anaerobaca lacustris</name>
    <dbReference type="NCBI Taxonomy" id="3044600"/>
    <lineage>
        <taxon>Bacteria</taxon>
        <taxon>Pseudomonadati</taxon>
        <taxon>Planctomycetota</taxon>
        <taxon>Phycisphaerae</taxon>
        <taxon>Sedimentisphaerales</taxon>
        <taxon>Anaerobacaceae</taxon>
        <taxon>Anaerobaca</taxon>
    </lineage>
</organism>
<dbReference type="Gene3D" id="1.10.10.10">
    <property type="entry name" value="Winged helix-like DNA-binding domain superfamily/Winged helix DNA-binding domain"/>
    <property type="match status" value="1"/>
</dbReference>
<proteinExistence type="inferred from homology"/>
<dbReference type="Pfam" id="PF21102">
    <property type="entry name" value="DprA_N"/>
    <property type="match status" value="1"/>
</dbReference>
<feature type="domain" description="Helix-hairpin-helix DNA-binding motif class 1" evidence="2">
    <location>
        <begin position="48"/>
        <end position="67"/>
    </location>
</feature>